<feature type="domain" description="PAS" evidence="5">
    <location>
        <begin position="4"/>
        <end position="56"/>
    </location>
</feature>
<organism evidence="6 7">
    <name type="scientific">Roseiconus lacunae</name>
    <dbReference type="NCBI Taxonomy" id="2605694"/>
    <lineage>
        <taxon>Bacteria</taxon>
        <taxon>Pseudomonadati</taxon>
        <taxon>Planctomycetota</taxon>
        <taxon>Planctomycetia</taxon>
        <taxon>Pirellulales</taxon>
        <taxon>Pirellulaceae</taxon>
        <taxon>Roseiconus</taxon>
    </lineage>
</organism>
<keyword evidence="2" id="KW-0238">DNA-binding</keyword>
<reference evidence="6 7" key="1">
    <citation type="submission" date="2023-06" db="EMBL/GenBank/DDBJ databases">
        <title>Roseiconus lacunae JC819 isolated from Gulf of Mannar region, Tamil Nadu.</title>
        <authorList>
            <person name="Pk S."/>
            <person name="Ch S."/>
            <person name="Ch V.R."/>
        </authorList>
    </citation>
    <scope>NUCLEOTIDE SEQUENCE [LARGE SCALE GENOMIC DNA]</scope>
    <source>
        <strain evidence="6 7">JC819</strain>
    </source>
</reference>
<dbReference type="PRINTS" id="PR00038">
    <property type="entry name" value="HTHLUXR"/>
</dbReference>
<proteinExistence type="predicted"/>
<evidence type="ECO:0000256" key="1">
    <source>
        <dbReference type="ARBA" id="ARBA00023015"/>
    </source>
</evidence>
<protein>
    <submittedName>
        <fullName evidence="6">LuxR C-terminal-related transcriptional regulator</fullName>
    </submittedName>
</protein>
<dbReference type="NCBIfam" id="TIGR00229">
    <property type="entry name" value="sensory_box"/>
    <property type="match status" value="1"/>
</dbReference>
<dbReference type="SMART" id="SM00421">
    <property type="entry name" value="HTH_LUXR"/>
    <property type="match status" value="1"/>
</dbReference>
<dbReference type="CDD" id="cd06170">
    <property type="entry name" value="LuxR_C_like"/>
    <property type="match status" value="1"/>
</dbReference>
<dbReference type="SUPFAM" id="SSF46894">
    <property type="entry name" value="C-terminal effector domain of the bipartite response regulators"/>
    <property type="match status" value="1"/>
</dbReference>
<evidence type="ECO:0000256" key="3">
    <source>
        <dbReference type="ARBA" id="ARBA00023163"/>
    </source>
</evidence>
<keyword evidence="3" id="KW-0804">Transcription</keyword>
<accession>A0ABT7PQL7</accession>
<evidence type="ECO:0000256" key="2">
    <source>
        <dbReference type="ARBA" id="ARBA00023125"/>
    </source>
</evidence>
<dbReference type="Pfam" id="PF00196">
    <property type="entry name" value="GerE"/>
    <property type="match status" value="1"/>
</dbReference>
<dbReference type="InterPro" id="IPR016032">
    <property type="entry name" value="Sig_transdc_resp-reg_C-effctor"/>
</dbReference>
<evidence type="ECO:0000259" key="4">
    <source>
        <dbReference type="PROSITE" id="PS50043"/>
    </source>
</evidence>
<evidence type="ECO:0000313" key="7">
    <source>
        <dbReference type="Proteomes" id="UP001239462"/>
    </source>
</evidence>
<dbReference type="Gene3D" id="3.30.450.20">
    <property type="entry name" value="PAS domain"/>
    <property type="match status" value="1"/>
</dbReference>
<dbReference type="PANTHER" id="PTHR44688">
    <property type="entry name" value="DNA-BINDING TRANSCRIPTIONAL ACTIVATOR DEVR_DOSR"/>
    <property type="match status" value="1"/>
</dbReference>
<dbReference type="Gene3D" id="1.10.10.10">
    <property type="entry name" value="Winged helix-like DNA-binding domain superfamily/Winged helix DNA-binding domain"/>
    <property type="match status" value="1"/>
</dbReference>
<feature type="domain" description="HTH luxR-type" evidence="4">
    <location>
        <begin position="137"/>
        <end position="202"/>
    </location>
</feature>
<dbReference type="InterPro" id="IPR036388">
    <property type="entry name" value="WH-like_DNA-bd_sf"/>
</dbReference>
<keyword evidence="7" id="KW-1185">Reference proteome</keyword>
<keyword evidence="1" id="KW-0805">Transcription regulation</keyword>
<dbReference type="PROSITE" id="PS50043">
    <property type="entry name" value="HTH_LUXR_2"/>
    <property type="match status" value="1"/>
</dbReference>
<dbReference type="PROSITE" id="PS50112">
    <property type="entry name" value="PAS"/>
    <property type="match status" value="1"/>
</dbReference>
<gene>
    <name evidence="6" type="ORF">QTN89_25370</name>
</gene>
<evidence type="ECO:0000259" key="5">
    <source>
        <dbReference type="PROSITE" id="PS50112"/>
    </source>
</evidence>
<dbReference type="EMBL" id="JASZZN010000026">
    <property type="protein sequence ID" value="MDM4018809.1"/>
    <property type="molecule type" value="Genomic_DNA"/>
</dbReference>
<dbReference type="PROSITE" id="PS00622">
    <property type="entry name" value="HTH_LUXR_1"/>
    <property type="match status" value="1"/>
</dbReference>
<dbReference type="RefSeq" id="WP_289166746.1">
    <property type="nucleotide sequence ID" value="NZ_JASZZN010000026.1"/>
</dbReference>
<dbReference type="CDD" id="cd00130">
    <property type="entry name" value="PAS"/>
    <property type="match status" value="1"/>
</dbReference>
<dbReference type="PANTHER" id="PTHR44688:SF16">
    <property type="entry name" value="DNA-BINDING TRANSCRIPTIONAL ACTIVATOR DEVR_DOSR"/>
    <property type="match status" value="1"/>
</dbReference>
<evidence type="ECO:0000313" key="6">
    <source>
        <dbReference type="EMBL" id="MDM4018809.1"/>
    </source>
</evidence>
<sequence>MSGATEEMPTIERFGAPYFFFSNDVDYRITFLSGSVEAVLGYPADQLIGRRIVDFLVAEHEANIDLAVTHEQRFNTDGRQSHLRAVRDIRGAERVLAVQTYGEKNEAGRVYRSRGMAQDVTAWYRHYQRLRKSQSELAKRVSELSHRDRPVLRMIAKGYLNKQIAKELRVSMRTVENRRRSILLKLGLDHMAGAIAIESHLSYVTDLLDSLEHPPNVLVSAHTPLQGADDAGSLQYRRDSNQAI</sequence>
<dbReference type="InterPro" id="IPR000792">
    <property type="entry name" value="Tscrpt_reg_LuxR_C"/>
</dbReference>
<dbReference type="Pfam" id="PF00989">
    <property type="entry name" value="PAS"/>
    <property type="match status" value="1"/>
</dbReference>
<dbReference type="InterPro" id="IPR035965">
    <property type="entry name" value="PAS-like_dom_sf"/>
</dbReference>
<dbReference type="InterPro" id="IPR000014">
    <property type="entry name" value="PAS"/>
</dbReference>
<name>A0ABT7PQL7_9BACT</name>
<dbReference type="SUPFAM" id="SSF55785">
    <property type="entry name" value="PYP-like sensor domain (PAS domain)"/>
    <property type="match status" value="1"/>
</dbReference>
<comment type="caution">
    <text evidence="6">The sequence shown here is derived from an EMBL/GenBank/DDBJ whole genome shotgun (WGS) entry which is preliminary data.</text>
</comment>
<dbReference type="Proteomes" id="UP001239462">
    <property type="component" value="Unassembled WGS sequence"/>
</dbReference>
<dbReference type="InterPro" id="IPR013767">
    <property type="entry name" value="PAS_fold"/>
</dbReference>